<name>A0ABQ9YTB5_9CRUS</name>
<feature type="signal peptide" evidence="2">
    <location>
        <begin position="1"/>
        <end position="24"/>
    </location>
</feature>
<dbReference type="Proteomes" id="UP001234178">
    <property type="component" value="Unassembled WGS sequence"/>
</dbReference>
<dbReference type="EMBL" id="JAOYFB010000001">
    <property type="protein sequence ID" value="KAK4003883.1"/>
    <property type="molecule type" value="Genomic_DNA"/>
</dbReference>
<comment type="caution">
    <text evidence="3">The sequence shown here is derived from an EMBL/GenBank/DDBJ whole genome shotgun (WGS) entry which is preliminary data.</text>
</comment>
<feature type="chain" id="PRO_5046694508" evidence="2">
    <location>
        <begin position="25"/>
        <end position="272"/>
    </location>
</feature>
<accession>A0ABQ9YTB5</accession>
<evidence type="ECO:0000256" key="2">
    <source>
        <dbReference type="SAM" id="SignalP"/>
    </source>
</evidence>
<organism evidence="3 4">
    <name type="scientific">Daphnia magna</name>
    <dbReference type="NCBI Taxonomy" id="35525"/>
    <lineage>
        <taxon>Eukaryota</taxon>
        <taxon>Metazoa</taxon>
        <taxon>Ecdysozoa</taxon>
        <taxon>Arthropoda</taxon>
        <taxon>Crustacea</taxon>
        <taxon>Branchiopoda</taxon>
        <taxon>Diplostraca</taxon>
        <taxon>Cladocera</taxon>
        <taxon>Anomopoda</taxon>
        <taxon>Daphniidae</taxon>
        <taxon>Daphnia</taxon>
    </lineage>
</organism>
<gene>
    <name evidence="3" type="ORF">OUZ56_005634</name>
</gene>
<keyword evidence="2" id="KW-0732">Signal</keyword>
<evidence type="ECO:0000313" key="3">
    <source>
        <dbReference type="EMBL" id="KAK4003883.1"/>
    </source>
</evidence>
<reference evidence="3 4" key="1">
    <citation type="journal article" date="2023" name="Nucleic Acids Res.">
        <title>The hologenome of Daphnia magna reveals possible DNA methylation and microbiome-mediated evolution of the host genome.</title>
        <authorList>
            <person name="Chaturvedi A."/>
            <person name="Li X."/>
            <person name="Dhandapani V."/>
            <person name="Marshall H."/>
            <person name="Kissane S."/>
            <person name="Cuenca-Cambronero M."/>
            <person name="Asole G."/>
            <person name="Calvet F."/>
            <person name="Ruiz-Romero M."/>
            <person name="Marangio P."/>
            <person name="Guigo R."/>
            <person name="Rago D."/>
            <person name="Mirbahai L."/>
            <person name="Eastwood N."/>
            <person name="Colbourne J.K."/>
            <person name="Zhou J."/>
            <person name="Mallon E."/>
            <person name="Orsini L."/>
        </authorList>
    </citation>
    <scope>NUCLEOTIDE SEQUENCE [LARGE SCALE GENOMIC DNA]</scope>
    <source>
        <strain evidence="3">LRV0_1</strain>
    </source>
</reference>
<sequence length="272" mass="28486">MPARSLVPAVVSVASSIFPLSALASSSLLSAQPNDRHGARLKSPTVDPGVRIDETSFLVYPRPRLYSFPVACVPPPIPGLPLASPSSNDAPPPILSCIPVAGPLRCHCLLSHPSDTEILHLRPHGADHFYTQFRADGFVWTMPTVPICPPNPSLLLTTKGRGGPSPLSPLSPRCSCGISSPPKPGLSTPSPLLAKATGLSPVSPYCTKAAPIPFSQGSAWISTGFVLSGYANCGAPISPFFRASKLSMASAPQRPGDFRESVDESSIVRTHA</sequence>
<keyword evidence="4" id="KW-1185">Reference proteome</keyword>
<proteinExistence type="predicted"/>
<protein>
    <submittedName>
        <fullName evidence="3">Uncharacterized protein</fullName>
    </submittedName>
</protein>
<evidence type="ECO:0000313" key="4">
    <source>
        <dbReference type="Proteomes" id="UP001234178"/>
    </source>
</evidence>
<feature type="region of interest" description="Disordered" evidence="1">
    <location>
        <begin position="251"/>
        <end position="272"/>
    </location>
</feature>
<evidence type="ECO:0000256" key="1">
    <source>
        <dbReference type="SAM" id="MobiDB-lite"/>
    </source>
</evidence>